<dbReference type="Gene3D" id="3.40.630.30">
    <property type="match status" value="1"/>
</dbReference>
<feature type="non-terminal residue" evidence="1">
    <location>
        <position position="107"/>
    </location>
</feature>
<dbReference type="Proteomes" id="UP000285655">
    <property type="component" value="Unassembled WGS sequence"/>
</dbReference>
<proteinExistence type="predicted"/>
<dbReference type="SUPFAM" id="SSF55729">
    <property type="entry name" value="Acyl-CoA N-acyltransferases (Nat)"/>
    <property type="match status" value="1"/>
</dbReference>
<accession>A0A419DFD5</accession>
<gene>
    <name evidence="1" type="ORF">C4544_01775</name>
</gene>
<dbReference type="EMBL" id="QZJW01000009">
    <property type="protein sequence ID" value="RJO61834.1"/>
    <property type="molecule type" value="Genomic_DNA"/>
</dbReference>
<protein>
    <recommendedName>
        <fullName evidence="3">N-acetyltransferase</fullName>
    </recommendedName>
</protein>
<dbReference type="InterPro" id="IPR016181">
    <property type="entry name" value="Acyl_CoA_acyltransferase"/>
</dbReference>
<organism evidence="1 2">
    <name type="scientific">candidate division WS5 bacterium</name>
    <dbReference type="NCBI Taxonomy" id="2093353"/>
    <lineage>
        <taxon>Bacteria</taxon>
        <taxon>candidate division WS5</taxon>
    </lineage>
</organism>
<name>A0A419DFD5_9BACT</name>
<evidence type="ECO:0000313" key="1">
    <source>
        <dbReference type="EMBL" id="RJO61834.1"/>
    </source>
</evidence>
<evidence type="ECO:0000313" key="2">
    <source>
        <dbReference type="Proteomes" id="UP000285655"/>
    </source>
</evidence>
<sequence>MRHPFLVGEHLYVRKLEKEDLSGDYFDALNNYELTQWFNAAGRFPNSLAAMESYLESADADPNQILFAVCEKESDRHIGNIHVTIDWVNSYATTGRIIWAKDTQGKG</sequence>
<comment type="caution">
    <text evidence="1">The sequence shown here is derived from an EMBL/GenBank/DDBJ whole genome shotgun (WGS) entry which is preliminary data.</text>
</comment>
<reference evidence="1 2" key="1">
    <citation type="journal article" date="2017" name="ISME J.">
        <title>Energy and carbon metabolisms in a deep terrestrial subsurface fluid microbial community.</title>
        <authorList>
            <person name="Momper L."/>
            <person name="Jungbluth S.P."/>
            <person name="Lee M.D."/>
            <person name="Amend J.P."/>
        </authorList>
    </citation>
    <scope>NUCLEOTIDE SEQUENCE [LARGE SCALE GENOMIC DNA]</scope>
    <source>
        <strain evidence="1">SURF_29</strain>
    </source>
</reference>
<evidence type="ECO:0008006" key="3">
    <source>
        <dbReference type="Google" id="ProtNLM"/>
    </source>
</evidence>
<dbReference type="AlphaFoldDB" id="A0A419DFD5"/>